<evidence type="ECO:0000313" key="1">
    <source>
        <dbReference type="EMBL" id="GGC11666.1"/>
    </source>
</evidence>
<comment type="caution">
    <text evidence="1">The sequence shown here is derived from an EMBL/GenBank/DDBJ whole genome shotgun (WGS) entry which is preliminary data.</text>
</comment>
<reference evidence="2" key="1">
    <citation type="journal article" date="2019" name="Int. J. Syst. Evol. Microbiol.">
        <title>The Global Catalogue of Microorganisms (GCM) 10K type strain sequencing project: providing services to taxonomists for standard genome sequencing and annotation.</title>
        <authorList>
            <consortium name="The Broad Institute Genomics Platform"/>
            <consortium name="The Broad Institute Genome Sequencing Center for Infectious Disease"/>
            <person name="Wu L."/>
            <person name="Ma J."/>
        </authorList>
    </citation>
    <scope>NUCLEOTIDE SEQUENCE [LARGE SCALE GENOMIC DNA]</scope>
    <source>
        <strain evidence="2">CGMCC 1.12478</strain>
    </source>
</reference>
<evidence type="ECO:0000313" key="2">
    <source>
        <dbReference type="Proteomes" id="UP000645462"/>
    </source>
</evidence>
<accession>A0ABQ1KZ56</accession>
<sequence length="87" mass="9775">MESTLVENAIISLAMRRRNLLLPDTMMGLVAGLLCQPNRNLPNECRRAIRLPRRPVYQSGHLDKDIDALTPWGYAAKSEDVSFPVTP</sequence>
<name>A0ABQ1KZ56_9RHOB</name>
<keyword evidence="2" id="KW-1185">Reference proteome</keyword>
<dbReference type="EMBL" id="BMFC01000008">
    <property type="protein sequence ID" value="GGC11666.1"/>
    <property type="molecule type" value="Genomic_DNA"/>
</dbReference>
<dbReference type="Proteomes" id="UP000645462">
    <property type="component" value="Unassembled WGS sequence"/>
</dbReference>
<gene>
    <name evidence="1" type="ORF">GCM10011363_30340</name>
</gene>
<protein>
    <submittedName>
        <fullName evidence="1">Uncharacterized protein</fullName>
    </submittedName>
</protein>
<proteinExistence type="predicted"/>
<organism evidence="1 2">
    <name type="scientific">Marivita lacus</name>
    <dbReference type="NCBI Taxonomy" id="1323742"/>
    <lineage>
        <taxon>Bacteria</taxon>
        <taxon>Pseudomonadati</taxon>
        <taxon>Pseudomonadota</taxon>
        <taxon>Alphaproteobacteria</taxon>
        <taxon>Rhodobacterales</taxon>
        <taxon>Roseobacteraceae</taxon>
        <taxon>Marivita</taxon>
    </lineage>
</organism>